<dbReference type="RefSeq" id="WP_094014814.1">
    <property type="nucleotide sequence ID" value="NZ_NMQW01000015.1"/>
</dbReference>
<proteinExistence type="predicted"/>
<accession>A0A229URU8</accession>
<evidence type="ECO:0008006" key="3">
    <source>
        <dbReference type="Google" id="ProtNLM"/>
    </source>
</evidence>
<dbReference type="AlphaFoldDB" id="A0A229URU8"/>
<name>A0A229URU8_9BACL</name>
<comment type="caution">
    <text evidence="1">The sequence shown here is derived from an EMBL/GenBank/DDBJ whole genome shotgun (WGS) entry which is preliminary data.</text>
</comment>
<dbReference type="OrthoDB" id="2680231at2"/>
<dbReference type="EMBL" id="NMQW01000015">
    <property type="protein sequence ID" value="OXM86357.1"/>
    <property type="molecule type" value="Genomic_DNA"/>
</dbReference>
<evidence type="ECO:0000313" key="1">
    <source>
        <dbReference type="EMBL" id="OXM86357.1"/>
    </source>
</evidence>
<gene>
    <name evidence="1" type="ORF">CF651_10510</name>
</gene>
<dbReference type="Proteomes" id="UP000215509">
    <property type="component" value="Unassembled WGS sequence"/>
</dbReference>
<protein>
    <recommendedName>
        <fullName evidence="3">Flagellar protein FliT</fullName>
    </recommendedName>
</protein>
<keyword evidence="2" id="KW-1185">Reference proteome</keyword>
<evidence type="ECO:0000313" key="2">
    <source>
        <dbReference type="Proteomes" id="UP000215509"/>
    </source>
</evidence>
<organism evidence="1 2">
    <name type="scientific">Paenibacillus rigui</name>
    <dbReference type="NCBI Taxonomy" id="554312"/>
    <lineage>
        <taxon>Bacteria</taxon>
        <taxon>Bacillati</taxon>
        <taxon>Bacillota</taxon>
        <taxon>Bacilli</taxon>
        <taxon>Bacillales</taxon>
        <taxon>Paenibacillaceae</taxon>
        <taxon>Paenibacillus</taxon>
    </lineage>
</organism>
<reference evidence="1 2" key="1">
    <citation type="submission" date="2017-07" db="EMBL/GenBank/DDBJ databases">
        <title>Genome sequencing and assembly of Paenibacillus rigui.</title>
        <authorList>
            <person name="Mayilraj S."/>
        </authorList>
    </citation>
    <scope>NUCLEOTIDE SEQUENCE [LARGE SCALE GENOMIC DNA]</scope>
    <source>
        <strain evidence="1 2">JCM 16352</strain>
    </source>
</reference>
<sequence length="122" mass="14426">MRQVDTIQEHLLTLKQIAERISGLDFHEEDSVLLLEKLQARQEVLQEEIRSQKEHLGREFSIMERGLIQHCIDLEKRNISKMQVFQAEMGSELNKLKQATLSRRHYQAAYAQTEGYFVDKQR</sequence>